<protein>
    <recommendedName>
        <fullName evidence="2">DUF6590 domain-containing protein</fullName>
    </recommendedName>
</protein>
<sequence>MNPPDQPGSNNAPPTRPATWAERAGGILGPVAVTNPPPPAGQTPPPAGQAGADGALVNPPRGPLATPTGGDPRPNAPFQVYGAPLGFNHLTPGVIISFPQHAPHWQNPPRGPLTNYDSISHQGHWVESKIRKFIVIERRTHHCIVLPMFTHGGRGLSGKQDRHRMEYIGVLDAADWDRPDLASENAYHTPNGSIWATRAPAFARAARGSFHWISPAAYVQHTAPQRFDYSWPCLLEGGIFTPADLALLLAKYYENCPRPHYELPQLIPILPLPLYYGQPQQTP</sequence>
<name>A0A194XKL0_MOLSC</name>
<evidence type="ECO:0000313" key="3">
    <source>
        <dbReference type="EMBL" id="KUJ20750.1"/>
    </source>
</evidence>
<proteinExistence type="predicted"/>
<accession>A0A194XKL0</accession>
<dbReference type="Pfam" id="PF20233">
    <property type="entry name" value="DUF6590"/>
    <property type="match status" value="1"/>
</dbReference>
<dbReference type="RefSeq" id="XP_018075105.1">
    <property type="nucleotide sequence ID" value="XM_018222294.1"/>
</dbReference>
<dbReference type="GeneID" id="28832020"/>
<evidence type="ECO:0000256" key="1">
    <source>
        <dbReference type="SAM" id="MobiDB-lite"/>
    </source>
</evidence>
<reference evidence="3 4" key="1">
    <citation type="submission" date="2015-10" db="EMBL/GenBank/DDBJ databases">
        <title>Full genome of DAOMC 229536 Phialocephala scopiformis, a fungal endophyte of spruce producing the potent anti-insectan compound rugulosin.</title>
        <authorList>
            <consortium name="DOE Joint Genome Institute"/>
            <person name="Walker A.K."/>
            <person name="Frasz S.L."/>
            <person name="Seifert K.A."/>
            <person name="Miller J.D."/>
            <person name="Mondo S.J."/>
            <person name="Labutti K."/>
            <person name="Lipzen A."/>
            <person name="Dockter R."/>
            <person name="Kennedy M."/>
            <person name="Grigoriev I.V."/>
            <person name="Spatafora J.W."/>
        </authorList>
    </citation>
    <scope>NUCLEOTIDE SEQUENCE [LARGE SCALE GENOMIC DNA]</scope>
    <source>
        <strain evidence="3 4">CBS 120377</strain>
    </source>
</reference>
<feature type="compositionally biased region" description="Pro residues" evidence="1">
    <location>
        <begin position="35"/>
        <end position="47"/>
    </location>
</feature>
<evidence type="ECO:0000259" key="2">
    <source>
        <dbReference type="Pfam" id="PF20233"/>
    </source>
</evidence>
<dbReference type="InterPro" id="IPR046497">
    <property type="entry name" value="DUF6590"/>
</dbReference>
<dbReference type="InParanoid" id="A0A194XKL0"/>
<gene>
    <name evidence="3" type="ORF">LY89DRAFT_779465</name>
</gene>
<evidence type="ECO:0000313" key="4">
    <source>
        <dbReference type="Proteomes" id="UP000070700"/>
    </source>
</evidence>
<dbReference type="KEGG" id="psco:LY89DRAFT_779465"/>
<organism evidence="3 4">
    <name type="scientific">Mollisia scopiformis</name>
    <name type="common">Conifer needle endophyte fungus</name>
    <name type="synonym">Phialocephala scopiformis</name>
    <dbReference type="NCBI Taxonomy" id="149040"/>
    <lineage>
        <taxon>Eukaryota</taxon>
        <taxon>Fungi</taxon>
        <taxon>Dikarya</taxon>
        <taxon>Ascomycota</taxon>
        <taxon>Pezizomycotina</taxon>
        <taxon>Leotiomycetes</taxon>
        <taxon>Helotiales</taxon>
        <taxon>Mollisiaceae</taxon>
        <taxon>Mollisia</taxon>
    </lineage>
</organism>
<feature type="region of interest" description="Disordered" evidence="1">
    <location>
        <begin position="1"/>
        <end position="77"/>
    </location>
</feature>
<dbReference type="EMBL" id="KQ947409">
    <property type="protein sequence ID" value="KUJ20750.1"/>
    <property type="molecule type" value="Genomic_DNA"/>
</dbReference>
<keyword evidence="4" id="KW-1185">Reference proteome</keyword>
<dbReference type="Proteomes" id="UP000070700">
    <property type="component" value="Unassembled WGS sequence"/>
</dbReference>
<dbReference type="AlphaFoldDB" id="A0A194XKL0"/>
<feature type="domain" description="DUF6590" evidence="2">
    <location>
        <begin position="91"/>
        <end position="162"/>
    </location>
</feature>
<dbReference type="OrthoDB" id="3438983at2759"/>